<feature type="compositionally biased region" description="Basic and acidic residues" evidence="3">
    <location>
        <begin position="278"/>
        <end position="298"/>
    </location>
</feature>
<evidence type="ECO:0000259" key="4">
    <source>
        <dbReference type="PROSITE" id="PS50196"/>
    </source>
</evidence>
<evidence type="ECO:0000313" key="6">
    <source>
        <dbReference type="Proteomes" id="UP000033483"/>
    </source>
</evidence>
<evidence type="ECO:0000256" key="2">
    <source>
        <dbReference type="ARBA" id="ARBA00023242"/>
    </source>
</evidence>
<feature type="compositionally biased region" description="Low complexity" evidence="3">
    <location>
        <begin position="172"/>
        <end position="189"/>
    </location>
</feature>
<feature type="compositionally biased region" description="Polar residues" evidence="3">
    <location>
        <begin position="455"/>
        <end position="464"/>
    </location>
</feature>
<feature type="compositionally biased region" description="Polar residues" evidence="3">
    <location>
        <begin position="678"/>
        <end position="690"/>
    </location>
</feature>
<feature type="compositionally biased region" description="Polar residues" evidence="3">
    <location>
        <begin position="642"/>
        <end position="654"/>
    </location>
</feature>
<dbReference type="InterPro" id="IPR000156">
    <property type="entry name" value="Ran_bind_dom"/>
</dbReference>
<feature type="compositionally biased region" description="Polar residues" evidence="3">
    <location>
        <begin position="111"/>
        <end position="120"/>
    </location>
</feature>
<feature type="region of interest" description="Disordered" evidence="3">
    <location>
        <begin position="150"/>
        <end position="190"/>
    </location>
</feature>
<dbReference type="InterPro" id="IPR045255">
    <property type="entry name" value="RanBP1-like"/>
</dbReference>
<feature type="compositionally biased region" description="Basic and acidic residues" evidence="3">
    <location>
        <begin position="99"/>
        <end position="109"/>
    </location>
</feature>
<feature type="region of interest" description="Disordered" evidence="3">
    <location>
        <begin position="503"/>
        <end position="690"/>
    </location>
</feature>
<dbReference type="OrthoDB" id="185618at2759"/>
<dbReference type="PROSITE" id="PS50196">
    <property type="entry name" value="RANBD1"/>
    <property type="match status" value="1"/>
</dbReference>
<feature type="region of interest" description="Disordered" evidence="3">
    <location>
        <begin position="253"/>
        <end position="298"/>
    </location>
</feature>
<feature type="domain" description="RanBD1" evidence="4">
    <location>
        <begin position="295"/>
        <end position="406"/>
    </location>
</feature>
<feature type="compositionally biased region" description="Polar residues" evidence="3">
    <location>
        <begin position="46"/>
        <end position="56"/>
    </location>
</feature>
<evidence type="ECO:0000256" key="3">
    <source>
        <dbReference type="SAM" id="MobiDB-lite"/>
    </source>
</evidence>
<proteinExistence type="predicted"/>
<comment type="caution">
    <text evidence="5">The sequence shown here is derived from an EMBL/GenBank/DDBJ whole genome shotgun (WGS) entry which is preliminary data.</text>
</comment>
<keyword evidence="2" id="KW-0539">Nucleus</keyword>
<feature type="compositionally biased region" description="Basic and acidic residues" evidence="3">
    <location>
        <begin position="77"/>
        <end position="90"/>
    </location>
</feature>
<evidence type="ECO:0000313" key="5">
    <source>
        <dbReference type="EMBL" id="KKA29196.1"/>
    </source>
</evidence>
<feature type="region of interest" description="Disordered" evidence="3">
    <location>
        <begin position="450"/>
        <end position="486"/>
    </location>
</feature>
<accession>A0A0F4ZGG6</accession>
<feature type="compositionally biased region" description="Basic and acidic residues" evidence="3">
    <location>
        <begin position="465"/>
        <end position="476"/>
    </location>
</feature>
<dbReference type="PANTHER" id="PTHR23138:SF142">
    <property type="entry name" value="RAN-BINDING PROTEIN 3B-RELATED"/>
    <property type="match status" value="1"/>
</dbReference>
<feature type="compositionally biased region" description="Basic and acidic residues" evidence="3">
    <location>
        <begin position="570"/>
        <end position="579"/>
    </location>
</feature>
<feature type="compositionally biased region" description="Low complexity" evidence="3">
    <location>
        <begin position="657"/>
        <end position="675"/>
    </location>
</feature>
<dbReference type="InterPro" id="IPR011993">
    <property type="entry name" value="PH-like_dom_sf"/>
</dbReference>
<keyword evidence="6" id="KW-1185">Reference proteome</keyword>
<dbReference type="EMBL" id="LAEV01000945">
    <property type="protein sequence ID" value="KKA29196.1"/>
    <property type="molecule type" value="Genomic_DNA"/>
</dbReference>
<feature type="compositionally biased region" description="Basic and acidic residues" evidence="3">
    <location>
        <begin position="60"/>
        <end position="70"/>
    </location>
</feature>
<feature type="compositionally biased region" description="Polar residues" evidence="3">
    <location>
        <begin position="624"/>
        <end position="633"/>
    </location>
</feature>
<feature type="compositionally biased region" description="Acidic residues" evidence="3">
    <location>
        <begin position="267"/>
        <end position="277"/>
    </location>
</feature>
<evidence type="ECO:0000256" key="1">
    <source>
        <dbReference type="ARBA" id="ARBA00004123"/>
    </source>
</evidence>
<gene>
    <name evidence="5" type="ORF">TD95_005010</name>
</gene>
<dbReference type="AlphaFoldDB" id="A0A0F4ZGG6"/>
<feature type="region of interest" description="Disordered" evidence="3">
    <location>
        <begin position="1"/>
        <end position="132"/>
    </location>
</feature>
<comment type="subcellular location">
    <subcellularLocation>
        <location evidence="1">Nucleus</location>
    </subcellularLocation>
</comment>
<protein>
    <recommendedName>
        <fullName evidence="4">RanBD1 domain-containing protein</fullName>
    </recommendedName>
</protein>
<dbReference type="SUPFAM" id="SSF50729">
    <property type="entry name" value="PH domain-like"/>
    <property type="match status" value="1"/>
</dbReference>
<dbReference type="GO" id="GO:0005634">
    <property type="term" value="C:nucleus"/>
    <property type="evidence" value="ECO:0007669"/>
    <property type="project" value="UniProtKB-SubCell"/>
</dbReference>
<feature type="compositionally biased region" description="Low complexity" evidence="3">
    <location>
        <begin position="593"/>
        <end position="620"/>
    </location>
</feature>
<feature type="compositionally biased region" description="Acidic residues" evidence="3">
    <location>
        <begin position="549"/>
        <end position="565"/>
    </location>
</feature>
<dbReference type="Proteomes" id="UP000033483">
    <property type="component" value="Unassembled WGS sequence"/>
</dbReference>
<dbReference type="SMART" id="SM00160">
    <property type="entry name" value="RanBD"/>
    <property type="match status" value="1"/>
</dbReference>
<dbReference type="PANTHER" id="PTHR23138">
    <property type="entry name" value="RAN BINDING PROTEIN"/>
    <property type="match status" value="1"/>
</dbReference>
<feature type="compositionally biased region" description="Basic and acidic residues" evidence="3">
    <location>
        <begin position="28"/>
        <end position="45"/>
    </location>
</feature>
<name>A0A0F4ZGG6_9PEZI</name>
<sequence>MIPAPVDSPVSDRVDPAPAPEDATTTAARKELSNTKISESDREKPSTPTTPGSDSLMTEVKADGLHEKLGSPKKKRAHDEIGDGLDKVDTAQESGETSEPEKKRAKDEDNQTTSDKSASSIKPADEKPPVTSASAFAKSGFAARASSTVSPFGSASAASGTSIFGGGGSGASSGTSPFGSSSSTSCAAPKLSFGSTAGSSPFGSLGGASSAAVAKPFGSAIGSASVFGGGSTGFGGIGGSKLSSFAKPGDNSPFVTKSAKPFGAPDSDVEDDSDDDDSKSNEDDGSEEKKEEKEDKEKKIKLHKIEVNDGESGEATILSVRSRLYHLDKDMGWKERGAGNAKINVPEASVSFDNSANVVAGSFDASMLQKMEASGSGFRGVRIIMRQDHTGRVILNTVLVPAMKFQLKEGLKSTGITFTAFEDGKPVNVHLKMTAANAKAWMSEVEVVQRDATRKTTPSLTKPINETDHVPTKPHEPSLSPSSVLSDNKETHFQTNQHILKTTTTTSATTMSKQSEVSEKISSAGVKMEGGDDCGETVANPDDTTSCSSEDDSSDEDSEDLEEETLLAVAEEKQEETLHNADAPQDSADSDTSETSSSTGSPSALSSPAAVAANARNSPALSTGAFQDLSSDATAEADDKNTSPGISAGQSCPQVPSPSEHTSESASSPLSGPRSSEFKSPSTSAVATAM</sequence>
<feature type="compositionally biased region" description="Low complexity" evidence="3">
    <location>
        <begin position="150"/>
        <end position="162"/>
    </location>
</feature>
<dbReference type="Gene3D" id="2.30.29.30">
    <property type="entry name" value="Pleckstrin-homology domain (PH domain)/Phosphotyrosine-binding domain (PTB)"/>
    <property type="match status" value="1"/>
</dbReference>
<organism evidence="5 6">
    <name type="scientific">Thielaviopsis punctulata</name>
    <dbReference type="NCBI Taxonomy" id="72032"/>
    <lineage>
        <taxon>Eukaryota</taxon>
        <taxon>Fungi</taxon>
        <taxon>Dikarya</taxon>
        <taxon>Ascomycota</taxon>
        <taxon>Pezizomycotina</taxon>
        <taxon>Sordariomycetes</taxon>
        <taxon>Hypocreomycetidae</taxon>
        <taxon>Microascales</taxon>
        <taxon>Ceratocystidaceae</taxon>
        <taxon>Thielaviopsis</taxon>
    </lineage>
</organism>
<reference evidence="5 6" key="1">
    <citation type="submission" date="2015-03" db="EMBL/GenBank/DDBJ databases">
        <authorList>
            <person name="Radwan O."/>
            <person name="Al-Naeli F.A."/>
            <person name="Rendon G.A."/>
            <person name="Fields C."/>
        </authorList>
    </citation>
    <scope>NUCLEOTIDE SEQUENCE [LARGE SCALE GENOMIC DNA]</scope>
    <source>
        <strain evidence="5">CR-DP1</strain>
    </source>
</reference>